<dbReference type="Proteomes" id="UP001338125">
    <property type="component" value="Unassembled WGS sequence"/>
</dbReference>
<protein>
    <recommendedName>
        <fullName evidence="1">N-acetyltransferase domain-containing protein</fullName>
    </recommendedName>
</protein>
<dbReference type="PANTHER" id="PTHR42791:SF5">
    <property type="entry name" value="HYPOTHETICAL ACETYLTRANSFERASE (EUROFUNG)"/>
    <property type="match status" value="1"/>
</dbReference>
<organism evidence="2 3">
    <name type="scientific">Cladobotryum mycophilum</name>
    <dbReference type="NCBI Taxonomy" id="491253"/>
    <lineage>
        <taxon>Eukaryota</taxon>
        <taxon>Fungi</taxon>
        <taxon>Dikarya</taxon>
        <taxon>Ascomycota</taxon>
        <taxon>Pezizomycotina</taxon>
        <taxon>Sordariomycetes</taxon>
        <taxon>Hypocreomycetidae</taxon>
        <taxon>Hypocreales</taxon>
        <taxon>Hypocreaceae</taxon>
        <taxon>Cladobotryum</taxon>
    </lineage>
</organism>
<dbReference type="Pfam" id="PF00583">
    <property type="entry name" value="Acetyltransf_1"/>
    <property type="match status" value="1"/>
</dbReference>
<evidence type="ECO:0000313" key="2">
    <source>
        <dbReference type="EMBL" id="KAK5988395.1"/>
    </source>
</evidence>
<dbReference type="EMBL" id="JAVFKD010000016">
    <property type="protein sequence ID" value="KAK5988395.1"/>
    <property type="molecule type" value="Genomic_DNA"/>
</dbReference>
<gene>
    <name evidence="2" type="ORF">PT974_12549</name>
</gene>
<keyword evidence="3" id="KW-1185">Reference proteome</keyword>
<dbReference type="PANTHER" id="PTHR42791">
    <property type="entry name" value="GNAT FAMILY ACETYLTRANSFERASE"/>
    <property type="match status" value="1"/>
</dbReference>
<feature type="domain" description="N-acetyltransferase" evidence="1">
    <location>
        <begin position="3"/>
        <end position="211"/>
    </location>
</feature>
<dbReference type="InterPro" id="IPR052523">
    <property type="entry name" value="Trichothecene_AcTrans"/>
</dbReference>
<dbReference type="InterPro" id="IPR016181">
    <property type="entry name" value="Acyl_CoA_acyltransferase"/>
</dbReference>
<dbReference type="InterPro" id="IPR000182">
    <property type="entry name" value="GNAT_dom"/>
</dbReference>
<evidence type="ECO:0000259" key="1">
    <source>
        <dbReference type="PROSITE" id="PS51186"/>
    </source>
</evidence>
<comment type="caution">
    <text evidence="2">The sequence shown here is derived from an EMBL/GenBank/DDBJ whole genome shotgun (WGS) entry which is preliminary data.</text>
</comment>
<dbReference type="CDD" id="cd04301">
    <property type="entry name" value="NAT_SF"/>
    <property type="match status" value="1"/>
</dbReference>
<reference evidence="2 3" key="1">
    <citation type="submission" date="2024-01" db="EMBL/GenBank/DDBJ databases">
        <title>Complete genome of Cladobotryum mycophilum ATHUM6906.</title>
        <authorList>
            <person name="Christinaki A.C."/>
            <person name="Myridakis A.I."/>
            <person name="Kouvelis V.N."/>
        </authorList>
    </citation>
    <scope>NUCLEOTIDE SEQUENCE [LARGE SCALE GENOMIC DNA]</scope>
    <source>
        <strain evidence="2 3">ATHUM6906</strain>
    </source>
</reference>
<dbReference type="SUPFAM" id="SSF55729">
    <property type="entry name" value="Acyl-CoA N-acyltransferases (Nat)"/>
    <property type="match status" value="1"/>
</dbReference>
<dbReference type="PROSITE" id="PS51186">
    <property type="entry name" value="GNAT"/>
    <property type="match status" value="1"/>
</dbReference>
<sequence>MPLTLAEADLDKDFDELMLCNWQSFENPSQNFFRLFAPIHGTGPTAREDVQRDFTQRQLAFHKMDPRGTWFKAVNDDGKIVGGALWKIFPTNPFEQPPPGNFQAFWYPEGGQRDFVTAALHRINAFRSKAATRPHVFLNIIYTHPDHRRQGVGRLMIEWGIKKADELGIETWVNSTGPGVPLYQEYGFVVVNETTLCPETENPNEEWKEMAERFSPMDQWVMWRPVGGKYEEGKTVRPWE</sequence>
<dbReference type="Gene3D" id="3.40.630.30">
    <property type="match status" value="1"/>
</dbReference>
<name>A0ABR0S9E3_9HYPO</name>
<evidence type="ECO:0000313" key="3">
    <source>
        <dbReference type="Proteomes" id="UP001338125"/>
    </source>
</evidence>
<accession>A0ABR0S9E3</accession>
<proteinExistence type="predicted"/>